<sequence length="215" mass="22073">MKKVIPLLVLSAALLSGCGGGGSSDSSSANTGGSNVSNGSGSNTGSNNGGVTGGNTDAGDTTGPSAPGNVIVPDDTDFAEQMLNAVNQARAQEQNCGGEIMPAVPALTWDYDLQEAAFRHSSDMANGGFMSHTGSDNSTPDQRIADTGYSANAWGENVAAGQKNIPAVMAAWMASPGHCKNIMNGNVTQMGAAMVENMDTQYDQYWTQVFARPRS</sequence>
<feature type="domain" description="SCP" evidence="3">
    <location>
        <begin position="83"/>
        <end position="210"/>
    </location>
</feature>
<dbReference type="PROSITE" id="PS51257">
    <property type="entry name" value="PROKAR_LIPOPROTEIN"/>
    <property type="match status" value="1"/>
</dbReference>
<dbReference type="PANTHER" id="PTHR31157">
    <property type="entry name" value="SCP DOMAIN-CONTAINING PROTEIN"/>
    <property type="match status" value="1"/>
</dbReference>
<evidence type="ECO:0000256" key="2">
    <source>
        <dbReference type="SAM" id="SignalP"/>
    </source>
</evidence>
<dbReference type="Pfam" id="PF00188">
    <property type="entry name" value="CAP"/>
    <property type="match status" value="1"/>
</dbReference>
<feature type="region of interest" description="Disordered" evidence="1">
    <location>
        <begin position="21"/>
        <end position="73"/>
    </location>
</feature>
<accession>A0A0J1JIL8</accession>
<dbReference type="AlphaFoldDB" id="A0A0J1JIL8"/>
<reference evidence="4 5" key="1">
    <citation type="submission" date="2015-05" db="EMBL/GenBank/DDBJ databases">
        <title>Photobacterium galathea sp. nov.</title>
        <authorList>
            <person name="Machado H."/>
            <person name="Gram L."/>
        </authorList>
    </citation>
    <scope>NUCLEOTIDE SEQUENCE [LARGE SCALE GENOMIC DNA]</scope>
    <source>
        <strain evidence="4 5">DSM 25995</strain>
    </source>
</reference>
<feature type="chain" id="PRO_5005253608" description="SCP domain-containing protein" evidence="2">
    <location>
        <begin position="22"/>
        <end position="215"/>
    </location>
</feature>
<dbReference type="RefSeq" id="WP_047873291.1">
    <property type="nucleotide sequence ID" value="NZ_BMYC01000001.1"/>
</dbReference>
<keyword evidence="5" id="KW-1185">Reference proteome</keyword>
<proteinExistence type="predicted"/>
<comment type="caution">
    <text evidence="4">The sequence shown here is derived from an EMBL/GenBank/DDBJ whole genome shotgun (WGS) entry which is preliminary data.</text>
</comment>
<dbReference type="EMBL" id="LDOV01000010">
    <property type="protein sequence ID" value="KLV01837.1"/>
    <property type="molecule type" value="Genomic_DNA"/>
</dbReference>
<dbReference type="SUPFAM" id="SSF55797">
    <property type="entry name" value="PR-1-like"/>
    <property type="match status" value="1"/>
</dbReference>
<keyword evidence="2" id="KW-0732">Signal</keyword>
<name>A0A0J1JIL8_9GAMM</name>
<dbReference type="PANTHER" id="PTHR31157:SF1">
    <property type="entry name" value="SCP DOMAIN-CONTAINING PROTEIN"/>
    <property type="match status" value="1"/>
</dbReference>
<feature type="compositionally biased region" description="Low complexity" evidence="1">
    <location>
        <begin position="54"/>
        <end position="63"/>
    </location>
</feature>
<evidence type="ECO:0000259" key="3">
    <source>
        <dbReference type="Pfam" id="PF00188"/>
    </source>
</evidence>
<organism evidence="4 5">
    <name type="scientific">Photobacterium aphoticum</name>
    <dbReference type="NCBI Taxonomy" id="754436"/>
    <lineage>
        <taxon>Bacteria</taxon>
        <taxon>Pseudomonadati</taxon>
        <taxon>Pseudomonadota</taxon>
        <taxon>Gammaproteobacteria</taxon>
        <taxon>Vibrionales</taxon>
        <taxon>Vibrionaceae</taxon>
        <taxon>Photobacterium</taxon>
    </lineage>
</organism>
<protein>
    <recommendedName>
        <fullName evidence="3">SCP domain-containing protein</fullName>
    </recommendedName>
</protein>
<gene>
    <name evidence="4" type="ORF">ABT58_05315</name>
</gene>
<feature type="signal peptide" evidence="2">
    <location>
        <begin position="1"/>
        <end position="21"/>
    </location>
</feature>
<evidence type="ECO:0000313" key="5">
    <source>
        <dbReference type="Proteomes" id="UP000036426"/>
    </source>
</evidence>
<feature type="compositionally biased region" description="Low complexity" evidence="1">
    <location>
        <begin position="24"/>
        <end position="46"/>
    </location>
</feature>
<evidence type="ECO:0000313" key="4">
    <source>
        <dbReference type="EMBL" id="KLV01837.1"/>
    </source>
</evidence>
<dbReference type="InterPro" id="IPR035940">
    <property type="entry name" value="CAP_sf"/>
</dbReference>
<evidence type="ECO:0000256" key="1">
    <source>
        <dbReference type="SAM" id="MobiDB-lite"/>
    </source>
</evidence>
<dbReference type="Gene3D" id="3.40.33.10">
    <property type="entry name" value="CAP"/>
    <property type="match status" value="1"/>
</dbReference>
<dbReference type="CDD" id="cd05379">
    <property type="entry name" value="CAP_bacterial"/>
    <property type="match status" value="1"/>
</dbReference>
<dbReference type="OrthoDB" id="68195at2"/>
<dbReference type="Proteomes" id="UP000036426">
    <property type="component" value="Unassembled WGS sequence"/>
</dbReference>
<dbReference type="InterPro" id="IPR014044">
    <property type="entry name" value="CAP_dom"/>
</dbReference>
<dbReference type="PATRIC" id="fig|754436.4.peg.1128"/>